<dbReference type="EMBL" id="CP031223">
    <property type="protein sequence ID" value="QFF98035.1"/>
    <property type="molecule type" value="Genomic_DNA"/>
</dbReference>
<name>A0A5J6SJF9_9BACI</name>
<reference evidence="1 2" key="1">
    <citation type="submission" date="2018-07" db="EMBL/GenBank/DDBJ databases">
        <title>Complete genome sequence of Psychrobacillus sp. PB01, isolated from iceberg, and comparative genome analysis of Psychrobacillus strains.</title>
        <authorList>
            <person name="Lee P.C."/>
        </authorList>
    </citation>
    <scope>NUCLEOTIDE SEQUENCE [LARGE SCALE GENOMIC DNA]</scope>
    <source>
        <strain evidence="1 2">PB01</strain>
    </source>
</reference>
<dbReference type="OrthoDB" id="9904509at2"/>
<gene>
    <name evidence="1" type="ORF">PB01_03935</name>
</gene>
<keyword evidence="2" id="KW-1185">Reference proteome</keyword>
<dbReference type="RefSeq" id="WP_151698982.1">
    <property type="nucleotide sequence ID" value="NZ_CP031223.1"/>
</dbReference>
<evidence type="ECO:0000313" key="1">
    <source>
        <dbReference type="EMBL" id="QFF98035.1"/>
    </source>
</evidence>
<dbReference type="Proteomes" id="UP000325517">
    <property type="component" value="Chromosome"/>
</dbReference>
<accession>A0A5J6SJF9</accession>
<dbReference type="AlphaFoldDB" id="A0A5J6SJF9"/>
<evidence type="ECO:0000313" key="2">
    <source>
        <dbReference type="Proteomes" id="UP000325517"/>
    </source>
</evidence>
<organism evidence="1 2">
    <name type="scientific">Psychrobacillus glaciei</name>
    <dbReference type="NCBI Taxonomy" id="2283160"/>
    <lineage>
        <taxon>Bacteria</taxon>
        <taxon>Bacillati</taxon>
        <taxon>Bacillota</taxon>
        <taxon>Bacilli</taxon>
        <taxon>Bacillales</taxon>
        <taxon>Bacillaceae</taxon>
        <taxon>Psychrobacillus</taxon>
    </lineage>
</organism>
<dbReference type="KEGG" id="psyo:PB01_03935"/>
<sequence>MQSKELANMLRKTADILVHFEGKNLDEALYEILSLVNKNSRSRTEVVNQKPVERNNSNEDIDWQNIITILKQKNGKEIEEYLNCEKILKPKKALLELAKEMSVASSTRQTKEVIKHSIIKYFERQKMDDIIRIERYEK</sequence>
<proteinExistence type="predicted"/>
<protein>
    <submittedName>
        <fullName evidence="1">Uncharacterized protein</fullName>
    </submittedName>
</protein>